<dbReference type="RefSeq" id="WP_201348222.1">
    <property type="nucleotide sequence ID" value="NZ_AP014546.1"/>
</dbReference>
<dbReference type="Proteomes" id="UP000595332">
    <property type="component" value="Chromosome"/>
</dbReference>
<dbReference type="GO" id="GO:0003824">
    <property type="term" value="F:catalytic activity"/>
    <property type="evidence" value="ECO:0007669"/>
    <property type="project" value="UniProtKB-ARBA"/>
</dbReference>
<sequence>MDFVAFLKKILARSPIWPAVAISLSVLLVSSLFIQSEAERLKSEALFRAASQVGIIRARLEGEINANLSVLKALQAEITINPEMDQSRFSQLMEALLSDDLHIRHVALAPDLTVQSIYPLEGNEQVIGLNYTANKDQVRSVLDAIQLNKMVLSGPLELVQGGEALIARLPVYLQHHTGPTLWGIISAVLEYEKLLDAADIRKDYYGLMLGIRGKDGTGSDGELFFGSKRAFGLDAVMTNITLPHGEWQLAILPENGWAAPSKRMYFLWGGASFLALVMGVAGFLLVLIYQQKAQAITTANYRANFDALTGLPNRYFFSQRLESLIKEMRREKLDFAVFFIDIDHFKQVNDSVGHSAGDHLLTDFAMRLQHSARDSDIIARLGGDEFVLVLRNVSDVIQADLLAEKLQKKIQQPFIIGGRPFLVTASIGIAMYPIDGKDVTGLLLHSDQAMYTAKRAGRNTHFFFNEGMREEAEQHLLVHSDILRGLNANEFELYYQPVLNVNTNKIEKCEALIRWNHPDKGRVMPDSFIPVAERTGSIVNIGNWVLQQACKDMRVFLEADIDIKISVNRSVSEFYSTKAYDTWKAIFKENGVDSHRFVFEITESLFMEQNSARMSVITSLRDIGVQFAIDDFGTGYSAINYLRNYPVDYLKIDKSFIQDLLIDEQDKTLVEVIIKMGRALGIVVIAEGVEELAQLEVLKQFECDYIQGFWLSKPQSLHHIIALCHEHTDGQYDAPIT</sequence>
<accession>A0A7R6SWV6</accession>
<dbReference type="Gene3D" id="3.30.70.270">
    <property type="match status" value="1"/>
</dbReference>
<feature type="domain" description="EAL" evidence="8">
    <location>
        <begin position="475"/>
        <end position="728"/>
    </location>
</feature>
<dbReference type="InterPro" id="IPR052155">
    <property type="entry name" value="Biofilm_reg_signaling"/>
</dbReference>
<evidence type="ECO:0000256" key="3">
    <source>
        <dbReference type="ARBA" id="ARBA00022692"/>
    </source>
</evidence>
<gene>
    <name evidence="10" type="ORF">NEJAP_3156</name>
</gene>
<dbReference type="InterPro" id="IPR043128">
    <property type="entry name" value="Rev_trsase/Diguanyl_cyclase"/>
</dbReference>
<name>A0A7R6SWV6_9GAMM</name>
<dbReference type="InterPro" id="IPR029787">
    <property type="entry name" value="Nucleotide_cyclase"/>
</dbReference>
<dbReference type="InterPro" id="IPR001633">
    <property type="entry name" value="EAL_dom"/>
</dbReference>
<dbReference type="SMART" id="SM00267">
    <property type="entry name" value="GGDEF"/>
    <property type="match status" value="1"/>
</dbReference>
<protein>
    <submittedName>
        <fullName evidence="10">Signal transduction protein</fullName>
    </submittedName>
</protein>
<evidence type="ECO:0000259" key="8">
    <source>
        <dbReference type="PROSITE" id="PS50883"/>
    </source>
</evidence>
<comment type="subcellular location">
    <subcellularLocation>
        <location evidence="2">Membrane</location>
    </subcellularLocation>
</comment>
<keyword evidence="11" id="KW-1185">Reference proteome</keyword>
<proteinExistence type="predicted"/>
<dbReference type="EMBL" id="AP014546">
    <property type="protein sequence ID" value="BBB31094.1"/>
    <property type="molecule type" value="Genomic_DNA"/>
</dbReference>
<evidence type="ECO:0000313" key="11">
    <source>
        <dbReference type="Proteomes" id="UP000595332"/>
    </source>
</evidence>
<dbReference type="CDD" id="cd01948">
    <property type="entry name" value="EAL"/>
    <property type="match status" value="1"/>
</dbReference>
<evidence type="ECO:0000259" key="9">
    <source>
        <dbReference type="PROSITE" id="PS50887"/>
    </source>
</evidence>
<dbReference type="SMART" id="SM01079">
    <property type="entry name" value="CHASE"/>
    <property type="match status" value="1"/>
</dbReference>
<feature type="transmembrane region" description="Helical" evidence="6">
    <location>
        <begin position="16"/>
        <end position="34"/>
    </location>
</feature>
<dbReference type="SUPFAM" id="SSF141868">
    <property type="entry name" value="EAL domain-like"/>
    <property type="match status" value="1"/>
</dbReference>
<dbReference type="PANTHER" id="PTHR44757">
    <property type="entry name" value="DIGUANYLATE CYCLASE DGCP"/>
    <property type="match status" value="1"/>
</dbReference>
<dbReference type="GO" id="GO:0007165">
    <property type="term" value="P:signal transduction"/>
    <property type="evidence" value="ECO:0007669"/>
    <property type="project" value="UniProtKB-ARBA"/>
</dbReference>
<dbReference type="InterPro" id="IPR006189">
    <property type="entry name" value="CHASE_dom"/>
</dbReference>
<feature type="domain" description="CHASE" evidence="7">
    <location>
        <begin position="110"/>
        <end position="250"/>
    </location>
</feature>
<dbReference type="SMART" id="SM00052">
    <property type="entry name" value="EAL"/>
    <property type="match status" value="1"/>
</dbReference>
<evidence type="ECO:0000259" key="7">
    <source>
        <dbReference type="PROSITE" id="PS50839"/>
    </source>
</evidence>
<keyword evidence="5 6" id="KW-0472">Membrane</keyword>
<organism evidence="10 11">
    <name type="scientific">Neptunomonas japonica JAMM 1380</name>
    <dbReference type="NCBI Taxonomy" id="1441457"/>
    <lineage>
        <taxon>Bacteria</taxon>
        <taxon>Pseudomonadati</taxon>
        <taxon>Pseudomonadota</taxon>
        <taxon>Gammaproteobacteria</taxon>
        <taxon>Oceanospirillales</taxon>
        <taxon>Oceanospirillaceae</taxon>
        <taxon>Neptunomonas</taxon>
    </lineage>
</organism>
<dbReference type="Gene3D" id="3.20.20.450">
    <property type="entry name" value="EAL domain"/>
    <property type="match status" value="1"/>
</dbReference>
<dbReference type="Pfam" id="PF00563">
    <property type="entry name" value="EAL"/>
    <property type="match status" value="1"/>
</dbReference>
<dbReference type="InterPro" id="IPR042240">
    <property type="entry name" value="CHASE_sf"/>
</dbReference>
<evidence type="ECO:0000256" key="2">
    <source>
        <dbReference type="ARBA" id="ARBA00004370"/>
    </source>
</evidence>
<feature type="transmembrane region" description="Helical" evidence="6">
    <location>
        <begin position="265"/>
        <end position="289"/>
    </location>
</feature>
<dbReference type="NCBIfam" id="TIGR00254">
    <property type="entry name" value="GGDEF"/>
    <property type="match status" value="1"/>
</dbReference>
<evidence type="ECO:0000256" key="5">
    <source>
        <dbReference type="ARBA" id="ARBA00023136"/>
    </source>
</evidence>
<dbReference type="SUPFAM" id="SSF55073">
    <property type="entry name" value="Nucleotide cyclase"/>
    <property type="match status" value="1"/>
</dbReference>
<dbReference type="PANTHER" id="PTHR44757:SF2">
    <property type="entry name" value="BIOFILM ARCHITECTURE MAINTENANCE PROTEIN MBAA"/>
    <property type="match status" value="1"/>
</dbReference>
<dbReference type="InterPro" id="IPR000160">
    <property type="entry name" value="GGDEF_dom"/>
</dbReference>
<dbReference type="CDD" id="cd01949">
    <property type="entry name" value="GGDEF"/>
    <property type="match status" value="1"/>
</dbReference>
<dbReference type="Pfam" id="PF00990">
    <property type="entry name" value="GGDEF"/>
    <property type="match status" value="1"/>
</dbReference>
<feature type="domain" description="GGDEF" evidence="9">
    <location>
        <begin position="333"/>
        <end position="466"/>
    </location>
</feature>
<evidence type="ECO:0000256" key="6">
    <source>
        <dbReference type="SAM" id="Phobius"/>
    </source>
</evidence>
<keyword evidence="3 6" id="KW-0812">Transmembrane</keyword>
<dbReference type="Gene3D" id="3.30.450.350">
    <property type="entry name" value="CHASE domain"/>
    <property type="match status" value="1"/>
</dbReference>
<dbReference type="PROSITE" id="PS50839">
    <property type="entry name" value="CHASE"/>
    <property type="match status" value="1"/>
</dbReference>
<evidence type="ECO:0000256" key="1">
    <source>
        <dbReference type="ARBA" id="ARBA00001946"/>
    </source>
</evidence>
<dbReference type="AlphaFoldDB" id="A0A7R6SWV6"/>
<dbReference type="FunFam" id="3.30.70.270:FF:000001">
    <property type="entry name" value="Diguanylate cyclase domain protein"/>
    <property type="match status" value="1"/>
</dbReference>
<dbReference type="PROSITE" id="PS50887">
    <property type="entry name" value="GGDEF"/>
    <property type="match status" value="1"/>
</dbReference>
<comment type="cofactor">
    <cofactor evidence="1">
        <name>Mg(2+)</name>
        <dbReference type="ChEBI" id="CHEBI:18420"/>
    </cofactor>
</comment>
<dbReference type="GO" id="GO:0016020">
    <property type="term" value="C:membrane"/>
    <property type="evidence" value="ECO:0007669"/>
    <property type="project" value="UniProtKB-SubCell"/>
</dbReference>
<keyword evidence="4 6" id="KW-1133">Transmembrane helix</keyword>
<dbReference type="Pfam" id="PF03924">
    <property type="entry name" value="CHASE"/>
    <property type="match status" value="1"/>
</dbReference>
<evidence type="ECO:0000313" key="10">
    <source>
        <dbReference type="EMBL" id="BBB31094.1"/>
    </source>
</evidence>
<evidence type="ECO:0000256" key="4">
    <source>
        <dbReference type="ARBA" id="ARBA00022989"/>
    </source>
</evidence>
<dbReference type="KEGG" id="njp:NEJAP_3156"/>
<dbReference type="PROSITE" id="PS50883">
    <property type="entry name" value="EAL"/>
    <property type="match status" value="1"/>
</dbReference>
<dbReference type="InterPro" id="IPR035919">
    <property type="entry name" value="EAL_sf"/>
</dbReference>
<reference evidence="10 11" key="1">
    <citation type="journal article" date="2008" name="Int. J. Syst. Evol. Microbiol.">
        <title>Neptunomonas japonica sp. nov., an Osedax japonicus symbiont-like bacterium isolated from sediment adjacent to sperm whale carcasses off Kagoshima, Japan.</title>
        <authorList>
            <person name="Miyazaki M."/>
            <person name="Nogi Y."/>
            <person name="Fujiwara Y."/>
            <person name="Kawato M."/>
            <person name="Kubokawa K."/>
            <person name="Horikoshi K."/>
        </authorList>
    </citation>
    <scope>NUCLEOTIDE SEQUENCE [LARGE SCALE GENOMIC DNA]</scope>
    <source>
        <strain evidence="10 11">JAMM 1380</strain>
    </source>
</reference>